<keyword evidence="2" id="KW-0812">Transmembrane</keyword>
<proteinExistence type="predicted"/>
<dbReference type="EMBL" id="LSRX01000655">
    <property type="protein sequence ID" value="OLP91654.1"/>
    <property type="molecule type" value="Genomic_DNA"/>
</dbReference>
<accession>A0A1Q9D8Y2</accession>
<keyword evidence="2" id="KW-0472">Membrane</keyword>
<comment type="caution">
    <text evidence="3">The sequence shown here is derived from an EMBL/GenBank/DDBJ whole genome shotgun (WGS) entry which is preliminary data.</text>
</comment>
<reference evidence="3 4" key="1">
    <citation type="submission" date="2016-02" db="EMBL/GenBank/DDBJ databases">
        <title>Genome analysis of coral dinoflagellate symbionts highlights evolutionary adaptations to a symbiotic lifestyle.</title>
        <authorList>
            <person name="Aranda M."/>
            <person name="Li Y."/>
            <person name="Liew Y.J."/>
            <person name="Baumgarten S."/>
            <person name="Simakov O."/>
            <person name="Wilson M."/>
            <person name="Piel J."/>
            <person name="Ashoor H."/>
            <person name="Bougouffa S."/>
            <person name="Bajic V.B."/>
            <person name="Ryu T."/>
            <person name="Ravasi T."/>
            <person name="Bayer T."/>
            <person name="Micklem G."/>
            <person name="Kim H."/>
            <person name="Bhak J."/>
            <person name="Lajeunesse T.C."/>
            <person name="Voolstra C.R."/>
        </authorList>
    </citation>
    <scope>NUCLEOTIDE SEQUENCE [LARGE SCALE GENOMIC DNA]</scope>
    <source>
        <strain evidence="3 4">CCMP2467</strain>
    </source>
</reference>
<evidence type="ECO:0000256" key="1">
    <source>
        <dbReference type="SAM" id="MobiDB-lite"/>
    </source>
</evidence>
<gene>
    <name evidence="3" type="ORF">AK812_SmicGene26613</name>
</gene>
<protein>
    <submittedName>
        <fullName evidence="3">Uncharacterized protein</fullName>
    </submittedName>
</protein>
<dbReference type="Pfam" id="PF15113">
    <property type="entry name" value="TMEM117"/>
    <property type="match status" value="1"/>
</dbReference>
<keyword evidence="4" id="KW-1185">Reference proteome</keyword>
<dbReference type="AlphaFoldDB" id="A0A1Q9D8Y2"/>
<feature type="transmembrane region" description="Helical" evidence="2">
    <location>
        <begin position="147"/>
        <end position="167"/>
    </location>
</feature>
<dbReference type="OrthoDB" id="407854at2759"/>
<feature type="region of interest" description="Disordered" evidence="1">
    <location>
        <begin position="1"/>
        <end position="46"/>
    </location>
</feature>
<feature type="compositionally biased region" description="Basic and acidic residues" evidence="1">
    <location>
        <begin position="37"/>
        <end position="46"/>
    </location>
</feature>
<feature type="compositionally biased region" description="Basic and acidic residues" evidence="1">
    <location>
        <begin position="1"/>
        <end position="19"/>
    </location>
</feature>
<dbReference type="Proteomes" id="UP000186817">
    <property type="component" value="Unassembled WGS sequence"/>
</dbReference>
<evidence type="ECO:0000256" key="2">
    <source>
        <dbReference type="SAM" id="Phobius"/>
    </source>
</evidence>
<dbReference type="InterPro" id="IPR029370">
    <property type="entry name" value="TMEM117"/>
</dbReference>
<evidence type="ECO:0000313" key="3">
    <source>
        <dbReference type="EMBL" id="OLP91654.1"/>
    </source>
</evidence>
<sequence length="259" mass="29058">MSEQMDAKRKVTKPEKELLENGEEEASGEESVQTPSKEAKDTDRVREAVPNPEFGGLYFLMCYSRTQLIYDPAYFGQYADPRDDFVWSITDQATLSAAYEGGYLKENGTDLISFSARWNETTFEPLLPAALDDVKLNCRYIGSSIKYLALWISVVAITSFACCLTAADWKSLYSSTSTPLLDDQECFRSGKKSLKWEEICSRAVMYFDTVLAGKAGQVYSWHVFNVLAEMHPSRSGSLKSVAEFVRDVDSIAPAWLAFV</sequence>
<organism evidence="3 4">
    <name type="scientific">Symbiodinium microadriaticum</name>
    <name type="common">Dinoflagellate</name>
    <name type="synonym">Zooxanthella microadriatica</name>
    <dbReference type="NCBI Taxonomy" id="2951"/>
    <lineage>
        <taxon>Eukaryota</taxon>
        <taxon>Sar</taxon>
        <taxon>Alveolata</taxon>
        <taxon>Dinophyceae</taxon>
        <taxon>Suessiales</taxon>
        <taxon>Symbiodiniaceae</taxon>
        <taxon>Symbiodinium</taxon>
    </lineage>
</organism>
<evidence type="ECO:0000313" key="4">
    <source>
        <dbReference type="Proteomes" id="UP000186817"/>
    </source>
</evidence>
<keyword evidence="2" id="KW-1133">Transmembrane helix</keyword>
<name>A0A1Q9D8Y2_SYMMI</name>